<proteinExistence type="inferred from homology"/>
<keyword evidence="3 6" id="KW-0812">Transmembrane</keyword>
<evidence type="ECO:0000256" key="6">
    <source>
        <dbReference type="SAM" id="Phobius"/>
    </source>
</evidence>
<dbReference type="OrthoDB" id="2151161at2759"/>
<dbReference type="STRING" id="29170.A0A368FXJ9"/>
<dbReference type="InterPro" id="IPR008564">
    <property type="entry name" value="TVP23-like"/>
</dbReference>
<protein>
    <recommendedName>
        <fullName evidence="9">Golgi apparatus membrane protein TVP23 homolog</fullName>
    </recommendedName>
</protein>
<keyword evidence="4 6" id="KW-1133">Transmembrane helix</keyword>
<evidence type="ECO:0000313" key="8">
    <source>
        <dbReference type="Proteomes" id="UP000252519"/>
    </source>
</evidence>
<keyword evidence="8" id="KW-1185">Reference proteome</keyword>
<dbReference type="Pfam" id="PF05832">
    <property type="entry name" value="DUF846"/>
    <property type="match status" value="1"/>
</dbReference>
<comment type="similarity">
    <text evidence="2">Belongs to the TVP23 family.</text>
</comment>
<evidence type="ECO:0008006" key="9">
    <source>
        <dbReference type="Google" id="ProtNLM"/>
    </source>
</evidence>
<evidence type="ECO:0000256" key="2">
    <source>
        <dbReference type="ARBA" id="ARBA00005467"/>
    </source>
</evidence>
<dbReference type="GO" id="GO:0016020">
    <property type="term" value="C:membrane"/>
    <property type="evidence" value="ECO:0007669"/>
    <property type="project" value="UniProtKB-SubCell"/>
</dbReference>
<gene>
    <name evidence="7" type="ORF">ANCCAN_17200</name>
</gene>
<keyword evidence="5 6" id="KW-0472">Membrane</keyword>
<organism evidence="7 8">
    <name type="scientific">Ancylostoma caninum</name>
    <name type="common">Dog hookworm</name>
    <dbReference type="NCBI Taxonomy" id="29170"/>
    <lineage>
        <taxon>Eukaryota</taxon>
        <taxon>Metazoa</taxon>
        <taxon>Ecdysozoa</taxon>
        <taxon>Nematoda</taxon>
        <taxon>Chromadorea</taxon>
        <taxon>Rhabditida</taxon>
        <taxon>Rhabditina</taxon>
        <taxon>Rhabditomorpha</taxon>
        <taxon>Strongyloidea</taxon>
        <taxon>Ancylostomatidae</taxon>
        <taxon>Ancylostomatinae</taxon>
        <taxon>Ancylostoma</taxon>
    </lineage>
</organism>
<evidence type="ECO:0000313" key="7">
    <source>
        <dbReference type="EMBL" id="RCN36914.1"/>
    </source>
</evidence>
<dbReference type="Proteomes" id="UP000252519">
    <property type="component" value="Unassembled WGS sequence"/>
</dbReference>
<dbReference type="AlphaFoldDB" id="A0A368FXJ9"/>
<accession>A0A368FXJ9</accession>
<dbReference type="EMBL" id="JOJR01000514">
    <property type="protein sequence ID" value="RCN36914.1"/>
    <property type="molecule type" value="Genomic_DNA"/>
</dbReference>
<evidence type="ECO:0000256" key="5">
    <source>
        <dbReference type="ARBA" id="ARBA00023136"/>
    </source>
</evidence>
<feature type="transmembrane region" description="Helical" evidence="6">
    <location>
        <begin position="15"/>
        <end position="38"/>
    </location>
</feature>
<evidence type="ECO:0000256" key="1">
    <source>
        <dbReference type="ARBA" id="ARBA00004141"/>
    </source>
</evidence>
<evidence type="ECO:0000256" key="4">
    <source>
        <dbReference type="ARBA" id="ARBA00022989"/>
    </source>
</evidence>
<sequence>MFSDQSRFPVMDRRAFWFGLVLGPLLWIFFVSMAFFTFKVRFWIKLVLLSCLRL</sequence>
<comment type="subcellular location">
    <subcellularLocation>
        <location evidence="1">Membrane</location>
        <topology evidence="1">Multi-pass membrane protein</topology>
    </subcellularLocation>
</comment>
<reference evidence="7 8" key="1">
    <citation type="submission" date="2014-10" db="EMBL/GenBank/DDBJ databases">
        <title>Draft genome of the hookworm Ancylostoma caninum.</title>
        <authorList>
            <person name="Mitreva M."/>
        </authorList>
    </citation>
    <scope>NUCLEOTIDE SEQUENCE [LARGE SCALE GENOMIC DNA]</scope>
    <source>
        <strain evidence="7 8">Baltimore</strain>
    </source>
</reference>
<comment type="caution">
    <text evidence="7">The sequence shown here is derived from an EMBL/GenBank/DDBJ whole genome shotgun (WGS) entry which is preliminary data.</text>
</comment>
<name>A0A368FXJ9_ANCCA</name>
<evidence type="ECO:0000256" key="3">
    <source>
        <dbReference type="ARBA" id="ARBA00022692"/>
    </source>
</evidence>